<sequence length="80" mass="8689">MSNRKNPNWKHHTWDVQGPGQEASAAGDGNHPEHHQYPLSISGISGQQRAGAALPRTPSDSLVPLGKRLPEDGQEEEQCV</sequence>
<evidence type="ECO:0000313" key="3">
    <source>
        <dbReference type="Proteomes" id="UP001153269"/>
    </source>
</evidence>
<dbReference type="AlphaFoldDB" id="A0A9N7VAW5"/>
<proteinExistence type="predicted"/>
<feature type="region of interest" description="Disordered" evidence="1">
    <location>
        <begin position="1"/>
        <end position="80"/>
    </location>
</feature>
<keyword evidence="3" id="KW-1185">Reference proteome</keyword>
<dbReference type="EMBL" id="CADEAL010004005">
    <property type="protein sequence ID" value="CAB1449212.1"/>
    <property type="molecule type" value="Genomic_DNA"/>
</dbReference>
<accession>A0A9N7VAW5</accession>
<feature type="non-terminal residue" evidence="2">
    <location>
        <position position="80"/>
    </location>
</feature>
<protein>
    <submittedName>
        <fullName evidence="2">Uncharacterized protein</fullName>
    </submittedName>
</protein>
<reference evidence="2" key="1">
    <citation type="submission" date="2020-03" db="EMBL/GenBank/DDBJ databases">
        <authorList>
            <person name="Weist P."/>
        </authorList>
    </citation>
    <scope>NUCLEOTIDE SEQUENCE</scope>
</reference>
<organism evidence="2 3">
    <name type="scientific">Pleuronectes platessa</name>
    <name type="common">European plaice</name>
    <dbReference type="NCBI Taxonomy" id="8262"/>
    <lineage>
        <taxon>Eukaryota</taxon>
        <taxon>Metazoa</taxon>
        <taxon>Chordata</taxon>
        <taxon>Craniata</taxon>
        <taxon>Vertebrata</taxon>
        <taxon>Euteleostomi</taxon>
        <taxon>Actinopterygii</taxon>
        <taxon>Neopterygii</taxon>
        <taxon>Teleostei</taxon>
        <taxon>Neoteleostei</taxon>
        <taxon>Acanthomorphata</taxon>
        <taxon>Carangaria</taxon>
        <taxon>Pleuronectiformes</taxon>
        <taxon>Pleuronectoidei</taxon>
        <taxon>Pleuronectidae</taxon>
        <taxon>Pleuronectes</taxon>
    </lineage>
</organism>
<evidence type="ECO:0000256" key="1">
    <source>
        <dbReference type="SAM" id="MobiDB-lite"/>
    </source>
</evidence>
<gene>
    <name evidence="2" type="ORF">PLEPLA_LOCUS36893</name>
</gene>
<comment type="caution">
    <text evidence="2">The sequence shown here is derived from an EMBL/GenBank/DDBJ whole genome shotgun (WGS) entry which is preliminary data.</text>
</comment>
<evidence type="ECO:0000313" key="2">
    <source>
        <dbReference type="EMBL" id="CAB1449212.1"/>
    </source>
</evidence>
<name>A0A9N7VAW5_PLEPL</name>
<dbReference type="Proteomes" id="UP001153269">
    <property type="component" value="Unassembled WGS sequence"/>
</dbReference>